<comment type="subcellular location">
    <subcellularLocation>
        <location evidence="1">Cell membrane</location>
        <topology evidence="1">Multi-pass membrane protein</topology>
    </subcellularLocation>
</comment>
<reference evidence="12" key="1">
    <citation type="submission" date="2022-11" db="EMBL/GenBank/DDBJ databases">
        <title>Chromosome-level genome of Pogonophryne albipinna.</title>
        <authorList>
            <person name="Jo E."/>
        </authorList>
    </citation>
    <scope>NUCLEOTIDE SEQUENCE</scope>
    <source>
        <strain evidence="12">SGF0006</strain>
        <tissue evidence="12">Muscle</tissue>
    </source>
</reference>
<accession>A0AAD6AB95</accession>
<feature type="transmembrane region" description="Helical" evidence="10">
    <location>
        <begin position="32"/>
        <end position="54"/>
    </location>
</feature>
<comment type="caution">
    <text evidence="12">The sequence shown here is derived from an EMBL/GenBank/DDBJ whole genome shotgun (WGS) entry which is preliminary data.</text>
</comment>
<organism evidence="12 13">
    <name type="scientific">Pogonophryne albipinna</name>
    <dbReference type="NCBI Taxonomy" id="1090488"/>
    <lineage>
        <taxon>Eukaryota</taxon>
        <taxon>Metazoa</taxon>
        <taxon>Chordata</taxon>
        <taxon>Craniata</taxon>
        <taxon>Vertebrata</taxon>
        <taxon>Euteleostomi</taxon>
        <taxon>Actinopterygii</taxon>
        <taxon>Neopterygii</taxon>
        <taxon>Teleostei</taxon>
        <taxon>Neoteleostei</taxon>
        <taxon>Acanthomorphata</taxon>
        <taxon>Eupercaria</taxon>
        <taxon>Perciformes</taxon>
        <taxon>Notothenioidei</taxon>
        <taxon>Pogonophryne</taxon>
    </lineage>
</organism>
<evidence type="ECO:0000256" key="4">
    <source>
        <dbReference type="ARBA" id="ARBA00022989"/>
    </source>
</evidence>
<feature type="transmembrane region" description="Helical" evidence="10">
    <location>
        <begin position="371"/>
        <end position="389"/>
    </location>
</feature>
<gene>
    <name evidence="12" type="ORF">JOQ06_021238</name>
</gene>
<sequence>MTTNISSQTPNGSLNPDNESCVDPKALQSPLAVLYSLIFILGLVGNLVALWVFFCVSSKKNSVRVFLINVAFADLLLIVCLPFRIFYHSRGNEWTLGPTLCKVVGNFFYMNMYISVTLLGLISVDRYLKIHRGTGVQYPLRSTRGSWFLCAGVWIIAFTFTTVLMVSKNHSEQDRCFHYKLLHDAKWKAYINICMLVLFWLVFVSLVVSYAKIALKLQRRSKEKPNLPNAARYKRTARNCLDPVMYFLLSSSVRKEVLRLVSSVFCVRDANGVSGSSSTVENFRSERGQNCSHLLFNDLDGAPARGNILSLWVFLRCISTVSPTHVYLSHLSISNLILSLTTPFLAAYYAWGSDWTLSSALCQLVLHGITPVLHINIYISIMILTWVALSRFASLIQHTHASRPNRCIAFLPHGFFARLKRTSFANRVCIVVWSVAIGCVVPVTVIYSVKEAVSVKKAVVGCTEVCYSPTVEIGGRLSAGLAVIVITLFFLFYLLVLMSYMMVLRHIGRSRKSTNVTTSQSLLGRVLRNIVVIQVVLSVCLLPYHIYKPIFISLANDQRQLRYLPGPNICKQCHPFSILVELKNCLLLLAALRGSTDPLMYFLLDKTFRHQTLKLLRCNQNKTGSTKSSSAGPLEEGNLATADISQGSFL</sequence>
<comment type="similarity">
    <text evidence="9">Belongs to the G-protein coupled receptor 1 family.</text>
</comment>
<feature type="domain" description="G-protein coupled receptors family 1 profile" evidence="11">
    <location>
        <begin position="306"/>
        <end position="601"/>
    </location>
</feature>
<evidence type="ECO:0000256" key="10">
    <source>
        <dbReference type="SAM" id="Phobius"/>
    </source>
</evidence>
<feature type="transmembrane region" description="Helical" evidence="10">
    <location>
        <begin position="66"/>
        <end position="87"/>
    </location>
</feature>
<evidence type="ECO:0000256" key="3">
    <source>
        <dbReference type="ARBA" id="ARBA00022692"/>
    </source>
</evidence>
<dbReference type="InterPro" id="IPR000276">
    <property type="entry name" value="GPCR_Rhodpsn"/>
</dbReference>
<protein>
    <recommendedName>
        <fullName evidence="11">G-protein coupled receptors family 1 profile domain-containing protein</fullName>
    </recommendedName>
</protein>
<keyword evidence="2" id="KW-1003">Cell membrane</keyword>
<name>A0AAD6AB95_9TELE</name>
<keyword evidence="6 10" id="KW-0472">Membrane</keyword>
<dbReference type="Proteomes" id="UP001219934">
    <property type="component" value="Unassembled WGS sequence"/>
</dbReference>
<feature type="domain" description="G-protein coupled receptors family 1 profile" evidence="11">
    <location>
        <begin position="45"/>
        <end position="249"/>
    </location>
</feature>
<dbReference type="GO" id="GO:0045028">
    <property type="term" value="F:G protein-coupled purinergic nucleotide receptor activity"/>
    <property type="evidence" value="ECO:0007669"/>
    <property type="project" value="TreeGrafter"/>
</dbReference>
<evidence type="ECO:0000256" key="7">
    <source>
        <dbReference type="ARBA" id="ARBA00023170"/>
    </source>
</evidence>
<dbReference type="PROSITE" id="PS50262">
    <property type="entry name" value="G_PROTEIN_RECEP_F1_2"/>
    <property type="match status" value="2"/>
</dbReference>
<evidence type="ECO:0000313" key="12">
    <source>
        <dbReference type="EMBL" id="KAJ4921430.1"/>
    </source>
</evidence>
<keyword evidence="5 9" id="KW-0297">G-protein coupled receptor</keyword>
<feature type="transmembrane region" description="Helical" evidence="10">
    <location>
        <begin position="479"/>
        <end position="505"/>
    </location>
</feature>
<feature type="transmembrane region" description="Helical" evidence="10">
    <location>
        <begin position="428"/>
        <end position="449"/>
    </location>
</feature>
<keyword evidence="8 9" id="KW-0807">Transducer</keyword>
<dbReference type="PANTHER" id="PTHR24233:SF1">
    <property type="entry name" value="G-PROTEIN COUPLED RECEPTOR 34-RELATED"/>
    <property type="match status" value="1"/>
</dbReference>
<dbReference type="Pfam" id="PF00001">
    <property type="entry name" value="7tm_1"/>
    <property type="match status" value="2"/>
</dbReference>
<dbReference type="SUPFAM" id="SSF81321">
    <property type="entry name" value="Family A G protein-coupled receptor-like"/>
    <property type="match status" value="2"/>
</dbReference>
<feature type="transmembrane region" description="Helical" evidence="10">
    <location>
        <begin position="526"/>
        <end position="547"/>
    </location>
</feature>
<feature type="transmembrane region" description="Helical" evidence="10">
    <location>
        <begin position="107"/>
        <end position="124"/>
    </location>
</feature>
<evidence type="ECO:0000256" key="9">
    <source>
        <dbReference type="RuleBase" id="RU000688"/>
    </source>
</evidence>
<evidence type="ECO:0000256" key="1">
    <source>
        <dbReference type="ARBA" id="ARBA00004651"/>
    </source>
</evidence>
<evidence type="ECO:0000256" key="6">
    <source>
        <dbReference type="ARBA" id="ARBA00023136"/>
    </source>
</evidence>
<keyword evidence="7 9" id="KW-0675">Receptor</keyword>
<evidence type="ECO:0000313" key="13">
    <source>
        <dbReference type="Proteomes" id="UP001219934"/>
    </source>
</evidence>
<dbReference type="Gene3D" id="1.20.1070.10">
    <property type="entry name" value="Rhodopsin 7-helix transmembrane proteins"/>
    <property type="match status" value="2"/>
</dbReference>
<dbReference type="GO" id="GO:0005886">
    <property type="term" value="C:plasma membrane"/>
    <property type="evidence" value="ECO:0007669"/>
    <property type="project" value="UniProtKB-SubCell"/>
</dbReference>
<evidence type="ECO:0000256" key="5">
    <source>
        <dbReference type="ARBA" id="ARBA00023040"/>
    </source>
</evidence>
<dbReference type="AlphaFoldDB" id="A0AAD6AB95"/>
<feature type="transmembrane region" description="Helical" evidence="10">
    <location>
        <begin position="326"/>
        <end position="351"/>
    </location>
</feature>
<feature type="transmembrane region" description="Helical" evidence="10">
    <location>
        <begin position="145"/>
        <end position="167"/>
    </location>
</feature>
<keyword evidence="3 9" id="KW-0812">Transmembrane</keyword>
<dbReference type="InterPro" id="IPR017452">
    <property type="entry name" value="GPCR_Rhodpsn_7TM"/>
</dbReference>
<dbReference type="PROSITE" id="PS00237">
    <property type="entry name" value="G_PROTEIN_RECEP_F1_1"/>
    <property type="match status" value="1"/>
</dbReference>
<dbReference type="PANTHER" id="PTHR24233">
    <property type="entry name" value="P2Y PURINOCEPTOR-RELATED G-PROTEIN COUPLED RECEPTOR"/>
    <property type="match status" value="1"/>
</dbReference>
<dbReference type="PRINTS" id="PR00237">
    <property type="entry name" value="GPCRRHODOPSN"/>
</dbReference>
<feature type="transmembrane region" description="Helical" evidence="10">
    <location>
        <begin position="187"/>
        <end position="211"/>
    </location>
</feature>
<keyword evidence="4 10" id="KW-1133">Transmembrane helix</keyword>
<evidence type="ECO:0000256" key="2">
    <source>
        <dbReference type="ARBA" id="ARBA00022475"/>
    </source>
</evidence>
<proteinExistence type="inferred from homology"/>
<evidence type="ECO:0000259" key="11">
    <source>
        <dbReference type="PROSITE" id="PS50262"/>
    </source>
</evidence>
<evidence type="ECO:0000256" key="8">
    <source>
        <dbReference type="ARBA" id="ARBA00023224"/>
    </source>
</evidence>
<dbReference type="EMBL" id="JAPTMU010000122">
    <property type="protein sequence ID" value="KAJ4921430.1"/>
    <property type="molecule type" value="Genomic_DNA"/>
</dbReference>
<keyword evidence="13" id="KW-1185">Reference proteome</keyword>